<dbReference type="RefSeq" id="WP_313916272.1">
    <property type="nucleotide sequence ID" value="NZ_CP135076.1"/>
</dbReference>
<evidence type="ECO:0008006" key="3">
    <source>
        <dbReference type="Google" id="ProtNLM"/>
    </source>
</evidence>
<dbReference type="InterPro" id="IPR036590">
    <property type="entry name" value="SRAP-like"/>
</dbReference>
<sequence>MTALLRYRGALSEIEALFAAEPEGTPAWAPLIWPGEPAVVVTERDGRRSVTSRPWGLPKAAFVDPSRSRARRAIVVPRELRADAGMLIDPGELERCLLVLEAFAYPDGPAGQRTRSWTGLWDRPLAGWAGFGVPGGHGCAGVLVMANPLIARVSRHMPLLAHPDEFGAWLDGSAIFPSLSAITDEQEFYVERTDERWSMGVSPDDQS</sequence>
<gene>
    <name evidence="1" type="ORF">RPR59_02335</name>
</gene>
<protein>
    <recommendedName>
        <fullName evidence="3">SOS response-associated peptidase YedK</fullName>
    </recommendedName>
</protein>
<keyword evidence="2" id="KW-1185">Reference proteome</keyword>
<dbReference type="EMBL" id="CP135076">
    <property type="protein sequence ID" value="WNO54120.1"/>
    <property type="molecule type" value="Genomic_DNA"/>
</dbReference>
<dbReference type="Proteomes" id="UP001302249">
    <property type="component" value="Chromosome"/>
</dbReference>
<reference evidence="1 2" key="1">
    <citation type="submission" date="2023-09" db="EMBL/GenBank/DDBJ databases">
        <authorList>
            <person name="Rey-Velasco X."/>
        </authorList>
    </citation>
    <scope>NUCLEOTIDE SEQUENCE [LARGE SCALE GENOMIC DNA]</scope>
    <source>
        <strain evidence="1 2">W311</strain>
    </source>
</reference>
<evidence type="ECO:0000313" key="2">
    <source>
        <dbReference type="Proteomes" id="UP001302249"/>
    </source>
</evidence>
<dbReference type="SUPFAM" id="SSF143081">
    <property type="entry name" value="BB1717-like"/>
    <property type="match status" value="1"/>
</dbReference>
<organism evidence="1 2">
    <name type="scientific">Stakelama saccharophila</name>
    <dbReference type="NCBI Taxonomy" id="3075605"/>
    <lineage>
        <taxon>Bacteria</taxon>
        <taxon>Pseudomonadati</taxon>
        <taxon>Pseudomonadota</taxon>
        <taxon>Alphaproteobacteria</taxon>
        <taxon>Sphingomonadales</taxon>
        <taxon>Sphingomonadaceae</taxon>
        <taxon>Stakelama</taxon>
    </lineage>
</organism>
<evidence type="ECO:0000313" key="1">
    <source>
        <dbReference type="EMBL" id="WNO54120.1"/>
    </source>
</evidence>
<dbReference type="Gene3D" id="3.90.1680.10">
    <property type="entry name" value="SOS response associated peptidase-like"/>
    <property type="match status" value="1"/>
</dbReference>
<proteinExistence type="predicted"/>
<name>A0ABZ0BA18_9SPHN</name>
<accession>A0ABZ0BA18</accession>